<reference evidence="2" key="1">
    <citation type="journal article" date="2023" name="Science">
        <title>Genome structures resolve the early diversification of teleost fishes.</title>
        <authorList>
            <person name="Parey E."/>
            <person name="Louis A."/>
            <person name="Montfort J."/>
            <person name="Bouchez O."/>
            <person name="Roques C."/>
            <person name="Iampietro C."/>
            <person name="Lluch J."/>
            <person name="Castinel A."/>
            <person name="Donnadieu C."/>
            <person name="Desvignes T."/>
            <person name="Floi Bucao C."/>
            <person name="Jouanno E."/>
            <person name="Wen M."/>
            <person name="Mejri S."/>
            <person name="Dirks R."/>
            <person name="Jansen H."/>
            <person name="Henkel C."/>
            <person name="Chen W.J."/>
            <person name="Zahm M."/>
            <person name="Cabau C."/>
            <person name="Klopp C."/>
            <person name="Thompson A.W."/>
            <person name="Robinson-Rechavi M."/>
            <person name="Braasch I."/>
            <person name="Lecointre G."/>
            <person name="Bobe J."/>
            <person name="Postlethwait J.H."/>
            <person name="Berthelot C."/>
            <person name="Roest Crollius H."/>
            <person name="Guiguen Y."/>
        </authorList>
    </citation>
    <scope>NUCLEOTIDE SEQUENCE</scope>
    <source>
        <strain evidence="2">NC1722</strain>
    </source>
</reference>
<feature type="region of interest" description="Disordered" evidence="1">
    <location>
        <begin position="74"/>
        <end position="110"/>
    </location>
</feature>
<dbReference type="EMBL" id="JAINUG010000120">
    <property type="protein sequence ID" value="KAJ8394991.1"/>
    <property type="molecule type" value="Genomic_DNA"/>
</dbReference>
<protein>
    <submittedName>
        <fullName evidence="2">Uncharacterized protein</fullName>
    </submittedName>
</protein>
<name>A0AAD7WFA1_9TELE</name>
<feature type="compositionally biased region" description="Polar residues" evidence="1">
    <location>
        <begin position="87"/>
        <end position="110"/>
    </location>
</feature>
<sequence>MNRPVSGPHPVTLRPPPLGKFEVIARSGANAGAWAVLRRTPLERDVCAKVRVFMGPWGKTVQIHKWAGEEKRLKRSACSGTPRRLTPANSANSANDARLPTSPNLQWAGQPASSSYANHFCGTAAGPVLPRLAPTPTSSPHLCNY</sequence>
<dbReference type="AlphaFoldDB" id="A0AAD7WFA1"/>
<gene>
    <name evidence="2" type="ORF">AAFF_G00039420</name>
</gene>
<keyword evidence="3" id="KW-1185">Reference proteome</keyword>
<organism evidence="2 3">
    <name type="scientific">Aldrovandia affinis</name>
    <dbReference type="NCBI Taxonomy" id="143900"/>
    <lineage>
        <taxon>Eukaryota</taxon>
        <taxon>Metazoa</taxon>
        <taxon>Chordata</taxon>
        <taxon>Craniata</taxon>
        <taxon>Vertebrata</taxon>
        <taxon>Euteleostomi</taxon>
        <taxon>Actinopterygii</taxon>
        <taxon>Neopterygii</taxon>
        <taxon>Teleostei</taxon>
        <taxon>Notacanthiformes</taxon>
        <taxon>Halosauridae</taxon>
        <taxon>Aldrovandia</taxon>
    </lineage>
</organism>
<proteinExistence type="predicted"/>
<accession>A0AAD7WFA1</accession>
<evidence type="ECO:0000313" key="2">
    <source>
        <dbReference type="EMBL" id="KAJ8394991.1"/>
    </source>
</evidence>
<evidence type="ECO:0000313" key="3">
    <source>
        <dbReference type="Proteomes" id="UP001221898"/>
    </source>
</evidence>
<dbReference type="Proteomes" id="UP001221898">
    <property type="component" value="Unassembled WGS sequence"/>
</dbReference>
<comment type="caution">
    <text evidence="2">The sequence shown here is derived from an EMBL/GenBank/DDBJ whole genome shotgun (WGS) entry which is preliminary data.</text>
</comment>
<evidence type="ECO:0000256" key="1">
    <source>
        <dbReference type="SAM" id="MobiDB-lite"/>
    </source>
</evidence>